<evidence type="ECO:0000313" key="2">
    <source>
        <dbReference type="Proteomes" id="UP001165960"/>
    </source>
</evidence>
<organism evidence="1 2">
    <name type="scientific">Entomophthora muscae</name>
    <dbReference type="NCBI Taxonomy" id="34485"/>
    <lineage>
        <taxon>Eukaryota</taxon>
        <taxon>Fungi</taxon>
        <taxon>Fungi incertae sedis</taxon>
        <taxon>Zoopagomycota</taxon>
        <taxon>Entomophthoromycotina</taxon>
        <taxon>Entomophthoromycetes</taxon>
        <taxon>Entomophthorales</taxon>
        <taxon>Entomophthoraceae</taxon>
        <taxon>Entomophthora</taxon>
    </lineage>
</organism>
<keyword evidence="2" id="KW-1185">Reference proteome</keyword>
<proteinExistence type="predicted"/>
<accession>A0ACC2T4X7</accession>
<name>A0ACC2T4X7_9FUNG</name>
<sequence>MALTIHPWQQLIQQTGLIMRLSKGLHGEVYGIPNQSWLEPWFAPGLLLDSETELKIILANLSSTPTKVYNHQLLGYVKLEETSNLKSAVGFGGLEELGLSHSGPSTHSLILRESLKGLTTTQQDQALALFEK</sequence>
<evidence type="ECO:0000313" key="1">
    <source>
        <dbReference type="EMBL" id="KAJ9069622.1"/>
    </source>
</evidence>
<dbReference type="EMBL" id="QTSX02003618">
    <property type="protein sequence ID" value="KAJ9069622.1"/>
    <property type="molecule type" value="Genomic_DNA"/>
</dbReference>
<protein>
    <submittedName>
        <fullName evidence="1">Uncharacterized protein</fullName>
    </submittedName>
</protein>
<gene>
    <name evidence="1" type="ORF">DSO57_1016624</name>
</gene>
<comment type="caution">
    <text evidence="1">The sequence shown here is derived from an EMBL/GenBank/DDBJ whole genome shotgun (WGS) entry which is preliminary data.</text>
</comment>
<reference evidence="1" key="1">
    <citation type="submission" date="2022-04" db="EMBL/GenBank/DDBJ databases">
        <title>Genome of the entomopathogenic fungus Entomophthora muscae.</title>
        <authorList>
            <person name="Elya C."/>
            <person name="Lovett B.R."/>
            <person name="Lee E."/>
            <person name="Macias A.M."/>
            <person name="Hajek A.E."/>
            <person name="De Bivort B.L."/>
            <person name="Kasson M.T."/>
            <person name="De Fine Licht H.H."/>
            <person name="Stajich J.E."/>
        </authorList>
    </citation>
    <scope>NUCLEOTIDE SEQUENCE</scope>
    <source>
        <strain evidence="1">Berkeley</strain>
    </source>
</reference>
<dbReference type="Proteomes" id="UP001165960">
    <property type="component" value="Unassembled WGS sequence"/>
</dbReference>